<gene>
    <name evidence="14" type="primary">ATP8</name>
</gene>
<proteinExistence type="inferred from homology"/>
<dbReference type="CTD" id="4509"/>
<evidence type="ECO:0000256" key="9">
    <source>
        <dbReference type="ARBA" id="ARBA00023065"/>
    </source>
</evidence>
<dbReference type="GO" id="GO:0045259">
    <property type="term" value="C:proton-transporting ATP synthase complex"/>
    <property type="evidence" value="ECO:0007669"/>
    <property type="project" value="UniProtKB-KW"/>
</dbReference>
<evidence type="ECO:0000256" key="4">
    <source>
        <dbReference type="ARBA" id="ARBA00022448"/>
    </source>
</evidence>
<keyword evidence="6 12" id="KW-0812">Transmembrane</keyword>
<name>D8WKL4_9CUCU</name>
<dbReference type="GO" id="GO:0031966">
    <property type="term" value="C:mitochondrial membrane"/>
    <property type="evidence" value="ECO:0007669"/>
    <property type="project" value="UniProtKB-SubCell"/>
</dbReference>
<dbReference type="EMBL" id="GU176342">
    <property type="protein sequence ID" value="ACZ58547.1"/>
    <property type="molecule type" value="Genomic_DNA"/>
</dbReference>
<evidence type="ECO:0000256" key="10">
    <source>
        <dbReference type="ARBA" id="ARBA00023128"/>
    </source>
</evidence>
<evidence type="ECO:0000256" key="8">
    <source>
        <dbReference type="ARBA" id="ARBA00022989"/>
    </source>
</evidence>
<dbReference type="GO" id="GO:0015078">
    <property type="term" value="F:proton transmembrane transporter activity"/>
    <property type="evidence" value="ECO:0007669"/>
    <property type="project" value="InterPro"/>
</dbReference>
<dbReference type="GeneID" id="13435352"/>
<keyword evidence="4 12" id="KW-0813">Transport</keyword>
<accession>D8WKL4</accession>
<dbReference type="GO" id="GO:0015986">
    <property type="term" value="P:proton motive force-driven ATP synthesis"/>
    <property type="evidence" value="ECO:0007669"/>
    <property type="project" value="InterPro"/>
</dbReference>
<comment type="similarity">
    <text evidence="2 12">Belongs to the ATPase protein 8 family.</text>
</comment>
<keyword evidence="5 12" id="KW-0138">CF(0)</keyword>
<evidence type="ECO:0000256" key="3">
    <source>
        <dbReference type="ARBA" id="ARBA00011291"/>
    </source>
</evidence>
<evidence type="ECO:0000256" key="1">
    <source>
        <dbReference type="ARBA" id="ARBA00004304"/>
    </source>
</evidence>
<keyword evidence="9 12" id="KW-0406">Ion transport</keyword>
<comment type="subcellular location">
    <subcellularLocation>
        <location evidence="1 12">Mitochondrion membrane</location>
        <topology evidence="1 12">Single-pass membrane protein</topology>
    </subcellularLocation>
</comment>
<geneLocation type="mitochondrion" evidence="14"/>
<keyword evidence="10 12" id="KW-0496">Mitochondrion</keyword>
<evidence type="ECO:0000256" key="2">
    <source>
        <dbReference type="ARBA" id="ARBA00008892"/>
    </source>
</evidence>
<comment type="subunit">
    <text evidence="3">F-type ATPases have 2 components, CF(1) - the catalytic core - and CF(0) - the membrane proton channel.</text>
</comment>
<evidence type="ECO:0000256" key="5">
    <source>
        <dbReference type="ARBA" id="ARBA00022547"/>
    </source>
</evidence>
<keyword evidence="7 12" id="KW-0375">Hydrogen ion transport</keyword>
<dbReference type="InterPro" id="IPR001421">
    <property type="entry name" value="ATP8_metazoa"/>
</dbReference>
<evidence type="ECO:0000256" key="6">
    <source>
        <dbReference type="ARBA" id="ARBA00022692"/>
    </source>
</evidence>
<organism evidence="14">
    <name type="scientific">Sphenophorus sp. BYU-CO246</name>
    <dbReference type="NCBI Taxonomy" id="696090"/>
    <lineage>
        <taxon>Eukaryota</taxon>
        <taxon>Metazoa</taxon>
        <taxon>Ecdysozoa</taxon>
        <taxon>Arthropoda</taxon>
        <taxon>Hexapoda</taxon>
        <taxon>Insecta</taxon>
        <taxon>Pterygota</taxon>
        <taxon>Neoptera</taxon>
        <taxon>Endopterygota</taxon>
        <taxon>Coleoptera</taxon>
        <taxon>Polyphaga</taxon>
        <taxon>Cucujiformia</taxon>
        <taxon>Curculionidae</taxon>
        <taxon>Dryophthorinae</taxon>
        <taxon>Sphenophorus</taxon>
    </lineage>
</organism>
<protein>
    <recommendedName>
        <fullName evidence="12">ATP synthase complex subunit 8</fullName>
    </recommendedName>
</protein>
<evidence type="ECO:0000313" key="14">
    <source>
        <dbReference type="EMBL" id="ACZ58547.1"/>
    </source>
</evidence>
<dbReference type="AlphaFoldDB" id="D8WKL4"/>
<sequence>MPQMSPLNWMSLYILFIFVFLIFNIINYFLFLYSPNQNKNFKKKILFNWKW</sequence>
<feature type="transmembrane region" description="Helical" evidence="13">
    <location>
        <begin position="12"/>
        <end position="33"/>
    </location>
</feature>
<keyword evidence="11 13" id="KW-0472">Membrane</keyword>
<dbReference type="RefSeq" id="YP_006576020.1">
    <property type="nucleotide sequence ID" value="NC_018351.1"/>
</dbReference>
<dbReference type="Pfam" id="PF00895">
    <property type="entry name" value="ATP-synt_8"/>
    <property type="match status" value="1"/>
</dbReference>
<evidence type="ECO:0000256" key="7">
    <source>
        <dbReference type="ARBA" id="ARBA00022781"/>
    </source>
</evidence>
<keyword evidence="8 13" id="KW-1133">Transmembrane helix</keyword>
<reference evidence="14" key="1">
    <citation type="journal article" date="2010" name="Syst. Entomol.">
        <title>When phylogenetic assumptions are violated: base compositional heterogeneity and among-site rate variation in beetle mitochondrial phylogenomics.</title>
        <authorList>
            <person name="Song H."/>
            <person name="Sheffield N.C."/>
            <person name="Cameron S.L."/>
            <person name="Miller K.B."/>
            <person name="Whiting M.F."/>
        </authorList>
    </citation>
    <scope>NUCLEOTIDE SEQUENCE</scope>
</reference>
<evidence type="ECO:0000256" key="11">
    <source>
        <dbReference type="ARBA" id="ARBA00023136"/>
    </source>
</evidence>
<evidence type="ECO:0000256" key="12">
    <source>
        <dbReference type="RuleBase" id="RU003661"/>
    </source>
</evidence>
<evidence type="ECO:0000256" key="13">
    <source>
        <dbReference type="SAM" id="Phobius"/>
    </source>
</evidence>